<gene>
    <name evidence="4" type="ORF">CLV46_2012</name>
</gene>
<keyword evidence="5" id="KW-1185">Reference proteome</keyword>
<keyword evidence="1 2" id="KW-0808">Transferase</keyword>
<reference evidence="4 5" key="1">
    <citation type="submission" date="2017-11" db="EMBL/GenBank/DDBJ databases">
        <title>Genomic Encyclopedia of Archaeal and Bacterial Type Strains, Phase II (KMG-II): From Individual Species to Whole Genera.</title>
        <authorList>
            <person name="Goeker M."/>
        </authorList>
    </citation>
    <scope>NUCLEOTIDE SEQUENCE [LARGE SCALE GENOMIC DNA]</scope>
    <source>
        <strain evidence="4 5">DSM 27393</strain>
    </source>
</reference>
<dbReference type="AlphaFoldDB" id="A0A2M9CKM5"/>
<sequence>MIVPSPRTLNPDTVPTGLRAWRPRYRLGRSRLRDAQKSGAGVPAYLRWVNRGLGRQAAAVAYTLGLTPGAVTAASALVSLAAIVVLVTAPLPGTWAVLASVLLLVGYALDSADGQLARLTGTASRAGEWLDHVVDAVRLPLLHAALAWALIRIDAPAWSVAVALAFAVLASSWFFSQTLAEKLAPPERSASDAPAWVSFVKLPYDTGTLYLLVIALIWLPAFLVLYTALFAGTLVVAAGSLRRKYRMLAEQPAP</sequence>
<accession>A0A2M9CKM5</accession>
<feature type="transmembrane region" description="Helical" evidence="3">
    <location>
        <begin position="93"/>
        <end position="109"/>
    </location>
</feature>
<name>A0A2M9CKM5_9MICO</name>
<feature type="transmembrane region" description="Helical" evidence="3">
    <location>
        <begin position="209"/>
        <end position="237"/>
    </location>
</feature>
<dbReference type="Gene3D" id="1.20.120.1760">
    <property type="match status" value="1"/>
</dbReference>
<organism evidence="4 5">
    <name type="scientific">Diaminobutyricimonas aerilata</name>
    <dbReference type="NCBI Taxonomy" id="1162967"/>
    <lineage>
        <taxon>Bacteria</taxon>
        <taxon>Bacillati</taxon>
        <taxon>Actinomycetota</taxon>
        <taxon>Actinomycetes</taxon>
        <taxon>Micrococcales</taxon>
        <taxon>Microbacteriaceae</taxon>
        <taxon>Diaminobutyricimonas</taxon>
    </lineage>
</organism>
<evidence type="ECO:0000313" key="4">
    <source>
        <dbReference type="EMBL" id="PJJ72440.1"/>
    </source>
</evidence>
<dbReference type="PROSITE" id="PS00379">
    <property type="entry name" value="CDP_ALCOHOL_P_TRANSF"/>
    <property type="match status" value="1"/>
</dbReference>
<comment type="similarity">
    <text evidence="2">Belongs to the CDP-alcohol phosphatidyltransferase class-I family.</text>
</comment>
<comment type="caution">
    <text evidence="4">The sequence shown here is derived from an EMBL/GenBank/DDBJ whole genome shotgun (WGS) entry which is preliminary data.</text>
</comment>
<evidence type="ECO:0000256" key="1">
    <source>
        <dbReference type="ARBA" id="ARBA00022679"/>
    </source>
</evidence>
<evidence type="ECO:0000256" key="2">
    <source>
        <dbReference type="RuleBase" id="RU003750"/>
    </source>
</evidence>
<keyword evidence="3" id="KW-0812">Transmembrane</keyword>
<feature type="transmembrane region" description="Helical" evidence="3">
    <location>
        <begin position="60"/>
        <end position="87"/>
    </location>
</feature>
<evidence type="ECO:0000256" key="3">
    <source>
        <dbReference type="SAM" id="Phobius"/>
    </source>
</evidence>
<dbReference type="GO" id="GO:0016020">
    <property type="term" value="C:membrane"/>
    <property type="evidence" value="ECO:0007669"/>
    <property type="project" value="InterPro"/>
</dbReference>
<dbReference type="InterPro" id="IPR048254">
    <property type="entry name" value="CDP_ALCOHOL_P_TRANSF_CS"/>
</dbReference>
<proteinExistence type="inferred from homology"/>
<dbReference type="OrthoDB" id="7390033at2"/>
<dbReference type="GO" id="GO:0016780">
    <property type="term" value="F:phosphotransferase activity, for other substituted phosphate groups"/>
    <property type="evidence" value="ECO:0007669"/>
    <property type="project" value="InterPro"/>
</dbReference>
<dbReference type="EMBL" id="PGFF01000001">
    <property type="protein sequence ID" value="PJJ72440.1"/>
    <property type="molecule type" value="Genomic_DNA"/>
</dbReference>
<dbReference type="Proteomes" id="UP000228758">
    <property type="component" value="Unassembled WGS sequence"/>
</dbReference>
<dbReference type="GO" id="GO:0008654">
    <property type="term" value="P:phospholipid biosynthetic process"/>
    <property type="evidence" value="ECO:0007669"/>
    <property type="project" value="InterPro"/>
</dbReference>
<keyword evidence="3" id="KW-0472">Membrane</keyword>
<evidence type="ECO:0000313" key="5">
    <source>
        <dbReference type="Proteomes" id="UP000228758"/>
    </source>
</evidence>
<keyword evidence="3" id="KW-1133">Transmembrane helix</keyword>
<dbReference type="InterPro" id="IPR043130">
    <property type="entry name" value="CDP-OH_PTrfase_TM_dom"/>
</dbReference>
<feature type="transmembrane region" description="Helical" evidence="3">
    <location>
        <begin position="155"/>
        <end position="175"/>
    </location>
</feature>
<dbReference type="Pfam" id="PF01066">
    <property type="entry name" value="CDP-OH_P_transf"/>
    <property type="match status" value="1"/>
</dbReference>
<dbReference type="InterPro" id="IPR000462">
    <property type="entry name" value="CDP-OH_P_trans"/>
</dbReference>
<protein>
    <submittedName>
        <fullName evidence="4">Phosphatidylglycerophosphate synthase</fullName>
    </submittedName>
</protein>